<sequence length="567" mass="60821">MDTIMCPTTARSSEPPMPPPHSTDQGVTIKCLVRRSPRSIDPEFDPCLECIVGVSTNAADGRVRGGGGTNHNKQRNPSLHITPMPRPGLRIRQRSFGHPPLVPIEVEGRRTQSSGRMRSSSRSSGGGERFSVVGAIAMGGADKREGSGVVGGELEMDEGSDEGEWVGGGGGGMGVGGAVVEVASGGISDGESHHQSKPTREEDGLPPTTPFNPKRHNSPLVREFSNITRTPSQTKSESFLNHRARSSSRSRSRSRSRVRGTPMMRKRSMGAASAFAAFADSEIDGNRSLTPLRQRGCSLEDEAPAEPQPFTIRLGDVVSVDQEIPCRRRKTSSAGSDFFSSVASEAVSSVALSPPPPSNSLHGKSAIYRIFLHTSSNGYIEFCFDNANSHDILMAFLSAHLKPDQLPRKTPTNQVVPPMEGALQTMILTPTKMEKRVASNVHLKQTPQFTRSASTDSACTLEKLQKKIIQQRIQQETTPLEKIKENLASWMSSIVDCACCQDTTVPPDPEDKNSAAKRPGAGGGGMSPATEVLKKKGIGGLSFEETVLQAPKLSFEASVATDRSAMK</sequence>
<feature type="compositionally biased region" description="Low complexity" evidence="1">
    <location>
        <begin position="111"/>
        <end position="123"/>
    </location>
</feature>
<accession>A0ABD3PWD9</accession>
<feature type="region of interest" description="Disordered" evidence="1">
    <location>
        <begin position="504"/>
        <end position="531"/>
    </location>
</feature>
<feature type="region of interest" description="Disordered" evidence="1">
    <location>
        <begin position="61"/>
        <end position="86"/>
    </location>
</feature>
<evidence type="ECO:0000313" key="3">
    <source>
        <dbReference type="Proteomes" id="UP001516023"/>
    </source>
</evidence>
<comment type="caution">
    <text evidence="2">The sequence shown here is derived from an EMBL/GenBank/DDBJ whole genome shotgun (WGS) entry which is preliminary data.</text>
</comment>
<feature type="region of interest" description="Disordered" evidence="1">
    <location>
        <begin position="185"/>
        <end position="267"/>
    </location>
</feature>
<proteinExistence type="predicted"/>
<feature type="region of interest" description="Disordered" evidence="1">
    <location>
        <begin position="1"/>
        <end position="25"/>
    </location>
</feature>
<dbReference type="AlphaFoldDB" id="A0ABD3PWD9"/>
<protein>
    <submittedName>
        <fullName evidence="2">Uncharacterized protein</fullName>
    </submittedName>
</protein>
<dbReference type="Proteomes" id="UP001516023">
    <property type="component" value="Unassembled WGS sequence"/>
</dbReference>
<feature type="compositionally biased region" description="Basic residues" evidence="1">
    <location>
        <begin position="242"/>
        <end position="267"/>
    </location>
</feature>
<evidence type="ECO:0000256" key="1">
    <source>
        <dbReference type="SAM" id="MobiDB-lite"/>
    </source>
</evidence>
<name>A0ABD3PWD9_9STRA</name>
<organism evidence="2 3">
    <name type="scientific">Cyclotella cryptica</name>
    <dbReference type="NCBI Taxonomy" id="29204"/>
    <lineage>
        <taxon>Eukaryota</taxon>
        <taxon>Sar</taxon>
        <taxon>Stramenopiles</taxon>
        <taxon>Ochrophyta</taxon>
        <taxon>Bacillariophyta</taxon>
        <taxon>Coscinodiscophyceae</taxon>
        <taxon>Thalassiosirophycidae</taxon>
        <taxon>Stephanodiscales</taxon>
        <taxon>Stephanodiscaceae</taxon>
        <taxon>Cyclotella</taxon>
    </lineage>
</organism>
<reference evidence="2 3" key="1">
    <citation type="journal article" date="2020" name="G3 (Bethesda)">
        <title>Improved Reference Genome for Cyclotella cryptica CCMP332, a Model for Cell Wall Morphogenesis, Salinity Adaptation, and Lipid Production in Diatoms (Bacillariophyta).</title>
        <authorList>
            <person name="Roberts W.R."/>
            <person name="Downey K.M."/>
            <person name="Ruck E.C."/>
            <person name="Traller J.C."/>
            <person name="Alverson A.J."/>
        </authorList>
    </citation>
    <scope>NUCLEOTIDE SEQUENCE [LARGE SCALE GENOMIC DNA]</scope>
    <source>
        <strain evidence="2 3">CCMP332</strain>
    </source>
</reference>
<feature type="region of interest" description="Disordered" evidence="1">
    <location>
        <begin position="108"/>
        <end position="129"/>
    </location>
</feature>
<evidence type="ECO:0000313" key="2">
    <source>
        <dbReference type="EMBL" id="KAL3792320.1"/>
    </source>
</evidence>
<dbReference type="EMBL" id="JABMIG020000103">
    <property type="protein sequence ID" value="KAL3792320.1"/>
    <property type="molecule type" value="Genomic_DNA"/>
</dbReference>
<feature type="compositionally biased region" description="Polar residues" evidence="1">
    <location>
        <begin position="225"/>
        <end position="239"/>
    </location>
</feature>
<gene>
    <name evidence="2" type="ORF">HJC23_006232</name>
</gene>
<feature type="compositionally biased region" description="Basic and acidic residues" evidence="1">
    <location>
        <begin position="190"/>
        <end position="203"/>
    </location>
</feature>
<keyword evidence="3" id="KW-1185">Reference proteome</keyword>